<protein>
    <submittedName>
        <fullName evidence="1">Uncharacterized protein YndB with AHSA1/START domain</fullName>
    </submittedName>
</protein>
<dbReference type="Proteomes" id="UP000238362">
    <property type="component" value="Unassembled WGS sequence"/>
</dbReference>
<keyword evidence="2" id="KW-1185">Reference proteome</keyword>
<sequence>MGHEFEIRTEAELPASPDQVWQAIATGPGIDSWFMGRTEVEPGEGGAVRTVFGGYAPEQPVTAWEPERRLAYGSVPAPDGRFAAYEFLIEGRAGGSTVLRMVTSGFLPGDDWADEYEAMTRGTALFFHTLVACLTHFPGRTAVPVTVFGPPVTNWARTWAAVRQGLGLEDSVTEGDRVRFSPDGGAPVKGVVYFANEDTLGVRTTDALYRFLKGFRGPLIAAHHYFSTVDTQEAERAWLAWLERHDGREQRT</sequence>
<dbReference type="OrthoDB" id="8417725at2"/>
<proteinExistence type="predicted"/>
<dbReference type="RefSeq" id="WP_106177265.1">
    <property type="nucleotide sequence ID" value="NZ_PVNH01000002.1"/>
</dbReference>
<dbReference type="EMBL" id="PVNH01000002">
    <property type="protein sequence ID" value="PRX50153.1"/>
    <property type="molecule type" value="Genomic_DNA"/>
</dbReference>
<gene>
    <name evidence="1" type="ORF">B0I33_102272</name>
</gene>
<evidence type="ECO:0000313" key="1">
    <source>
        <dbReference type="EMBL" id="PRX50153.1"/>
    </source>
</evidence>
<dbReference type="Gene3D" id="3.30.530.20">
    <property type="match status" value="1"/>
</dbReference>
<dbReference type="InterPro" id="IPR019587">
    <property type="entry name" value="Polyketide_cyclase/dehydratase"/>
</dbReference>
<evidence type="ECO:0000313" key="2">
    <source>
        <dbReference type="Proteomes" id="UP000238362"/>
    </source>
</evidence>
<accession>A0A2T0M0M3</accession>
<organism evidence="1 2">
    <name type="scientific">Prauserella shujinwangii</name>
    <dbReference type="NCBI Taxonomy" id="1453103"/>
    <lineage>
        <taxon>Bacteria</taxon>
        <taxon>Bacillati</taxon>
        <taxon>Actinomycetota</taxon>
        <taxon>Actinomycetes</taxon>
        <taxon>Pseudonocardiales</taxon>
        <taxon>Pseudonocardiaceae</taxon>
        <taxon>Prauserella</taxon>
    </lineage>
</organism>
<comment type="caution">
    <text evidence="1">The sequence shown here is derived from an EMBL/GenBank/DDBJ whole genome shotgun (WGS) entry which is preliminary data.</text>
</comment>
<dbReference type="Pfam" id="PF10604">
    <property type="entry name" value="Polyketide_cyc2"/>
    <property type="match status" value="1"/>
</dbReference>
<name>A0A2T0M0M3_9PSEU</name>
<reference evidence="1 2" key="1">
    <citation type="submission" date="2018-03" db="EMBL/GenBank/DDBJ databases">
        <title>Genomic Encyclopedia of Type Strains, Phase III (KMG-III): the genomes of soil and plant-associated and newly described type strains.</title>
        <authorList>
            <person name="Whitman W."/>
        </authorList>
    </citation>
    <scope>NUCLEOTIDE SEQUENCE [LARGE SCALE GENOMIC DNA]</scope>
    <source>
        <strain evidence="1 2">CGMCC 4.7125</strain>
    </source>
</reference>
<dbReference type="CDD" id="cd07814">
    <property type="entry name" value="SRPBCC_CalC_Aha1-like"/>
    <property type="match status" value="1"/>
</dbReference>
<dbReference type="AlphaFoldDB" id="A0A2T0M0M3"/>
<dbReference type="SUPFAM" id="SSF55961">
    <property type="entry name" value="Bet v1-like"/>
    <property type="match status" value="1"/>
</dbReference>
<dbReference type="InterPro" id="IPR023393">
    <property type="entry name" value="START-like_dom_sf"/>
</dbReference>